<reference evidence="2 3" key="1">
    <citation type="submission" date="2016-05" db="EMBL/GenBank/DDBJ databases">
        <title>A degradative enzymes factory behind the ericoid mycorrhizal symbiosis.</title>
        <authorList>
            <consortium name="DOE Joint Genome Institute"/>
            <person name="Martino E."/>
            <person name="Morin E."/>
            <person name="Grelet G."/>
            <person name="Kuo A."/>
            <person name="Kohler A."/>
            <person name="Daghino S."/>
            <person name="Barry K."/>
            <person name="Choi C."/>
            <person name="Cichocki N."/>
            <person name="Clum A."/>
            <person name="Copeland A."/>
            <person name="Hainaut M."/>
            <person name="Haridas S."/>
            <person name="Labutti K."/>
            <person name="Lindquist E."/>
            <person name="Lipzen A."/>
            <person name="Khouja H.-R."/>
            <person name="Murat C."/>
            <person name="Ohm R."/>
            <person name="Olson A."/>
            <person name="Spatafora J."/>
            <person name="Veneault-Fourrey C."/>
            <person name="Henrissat B."/>
            <person name="Grigoriev I."/>
            <person name="Martin F."/>
            <person name="Perotto S."/>
        </authorList>
    </citation>
    <scope>NUCLEOTIDE SEQUENCE [LARGE SCALE GENOMIC DNA]</scope>
    <source>
        <strain evidence="2 3">UAMH 7357</strain>
    </source>
</reference>
<evidence type="ECO:0000256" key="1">
    <source>
        <dbReference type="SAM" id="MobiDB-lite"/>
    </source>
</evidence>
<accession>A0A2J6PG52</accession>
<gene>
    <name evidence="2" type="ORF">NA56DRAFT_695091</name>
</gene>
<keyword evidence="3" id="KW-1185">Reference proteome</keyword>
<feature type="compositionally biased region" description="Basic residues" evidence="1">
    <location>
        <begin position="38"/>
        <end position="73"/>
    </location>
</feature>
<organism evidence="2 3">
    <name type="scientific">Hyaloscypha hepaticicola</name>
    <dbReference type="NCBI Taxonomy" id="2082293"/>
    <lineage>
        <taxon>Eukaryota</taxon>
        <taxon>Fungi</taxon>
        <taxon>Dikarya</taxon>
        <taxon>Ascomycota</taxon>
        <taxon>Pezizomycotina</taxon>
        <taxon>Leotiomycetes</taxon>
        <taxon>Helotiales</taxon>
        <taxon>Hyaloscyphaceae</taxon>
        <taxon>Hyaloscypha</taxon>
    </lineage>
</organism>
<protein>
    <submittedName>
        <fullName evidence="2">Uncharacterized protein</fullName>
    </submittedName>
</protein>
<name>A0A2J6PG52_9HELO</name>
<dbReference type="AlphaFoldDB" id="A0A2J6PG52"/>
<sequence length="301" mass="33524">MAPYTNKTPRRSLRLQNLPAVNYADTRLYTRAEVAKKAPAKKAVAKKKAPAKKAFIKKAPAKKAPVKKSTSKKVKQEPCSSNTSGSSEGEESESNVIPAAPAKKAPVKKNPPKNVKQESSEYDSDEFLDDEESNYGGKAAAPIKKVNFEGSRYLVNPSLKIQTLSYALVQAWKNQYLEARDTLADIRDDPDGVHPTHATLYISLATDPQGPRAALEAALTQRGLVENIIFVSREGLRHMYLARRDYVDAAGEVRDDRENDGIYYDWRERTGVYSSDTDDHRSDSDDCEGMVKEAEKLDWLD</sequence>
<feature type="region of interest" description="Disordered" evidence="1">
    <location>
        <begin position="35"/>
        <end position="134"/>
    </location>
</feature>
<evidence type="ECO:0000313" key="3">
    <source>
        <dbReference type="Proteomes" id="UP000235672"/>
    </source>
</evidence>
<feature type="compositionally biased region" description="Low complexity" evidence="1">
    <location>
        <begin position="94"/>
        <end position="104"/>
    </location>
</feature>
<evidence type="ECO:0000313" key="2">
    <source>
        <dbReference type="EMBL" id="PMD13021.1"/>
    </source>
</evidence>
<dbReference type="EMBL" id="KZ613537">
    <property type="protein sequence ID" value="PMD13021.1"/>
    <property type="molecule type" value="Genomic_DNA"/>
</dbReference>
<proteinExistence type="predicted"/>
<feature type="compositionally biased region" description="Acidic residues" evidence="1">
    <location>
        <begin position="120"/>
        <end position="133"/>
    </location>
</feature>
<dbReference type="Proteomes" id="UP000235672">
    <property type="component" value="Unassembled WGS sequence"/>
</dbReference>